<dbReference type="RefSeq" id="WP_182959902.1">
    <property type="nucleotide sequence ID" value="NZ_WNXC01000007.1"/>
</dbReference>
<keyword evidence="3" id="KW-1185">Reference proteome</keyword>
<dbReference type="Pfam" id="PF00534">
    <property type="entry name" value="Glycos_transf_1"/>
    <property type="match status" value="1"/>
</dbReference>
<dbReference type="Proteomes" id="UP000636110">
    <property type="component" value="Unassembled WGS sequence"/>
</dbReference>
<sequence length="764" mass="86794">MKIAYISSYPPRECGIATFNHNLLRAIGHDKVSVSNDSFVVAMNDSEHLATYEYPKEVKYIIRQENQKDYIRAADYINTSLADACILQHEFGIYGGESGIYILPLIARLQKPLITIFHTILKDPNYLQLTIIREIAKHSSRVVVMSHRAVGFLTGIYGIPFSKIQLIEHGVPDLEAKIENPVKQSLAFKNKKVLFTFGLISRNKGLETVIQALPEIVAQNPDVMYVILGTTHPGVIKNSGEEYRDSLKKLAKKLDVSDNLTFINKFVSEEELFDYLSAADMYITPYLNEAQITSGTLSYAVGAGSAVISTPYWHAQELLADNRGRLFDFRDADGLANIVNELFKDQGKLEKLRSNAYEYGLHLRWPSTGQVFIDVLDEAVSKYLSEMEKGGKQIIDPDMMPAFSLAHVQRLTDDTGIVQHAKYGIPNLKEGYCLDDNSRALILAILAYQQNKSKAALELLPIYLSFIQYMQCDNGNFRNFLSFKREYLDEVGSEDSFGRTVWALGYLISNAPNNSYREFAKDLFLKSAPHFSKLRHLRGIANTVIGLGKYLEAHPYDGHIKEQMNLLIVPLKAAYNLNRSDSWHWFEDKMTYDNGILPLALLCHYQVTKDEDSLSMALESMQFLSEHTISDGYLNPVGNDGWLFKDTGQMALYDQQAIETMAMVLMYFKAYEITLDLSYVKQMYLCYQWFLGENSLKLPLYDHETKGCGDGLQPHGVNRNQGAESTLAYWISHLIVLRALESEYEYIQSGELFTIQKEDNKRLI</sequence>
<comment type="caution">
    <text evidence="2">The sequence shown here is derived from an EMBL/GenBank/DDBJ whole genome shotgun (WGS) entry which is preliminary data.</text>
</comment>
<reference evidence="2 3" key="1">
    <citation type="submission" date="2019-11" db="EMBL/GenBank/DDBJ databases">
        <title>Description of Pedobacter sp. LMG 31462T.</title>
        <authorList>
            <person name="Carlier A."/>
            <person name="Qi S."/>
            <person name="Vandamme P."/>
        </authorList>
    </citation>
    <scope>NUCLEOTIDE SEQUENCE [LARGE SCALE GENOMIC DNA]</scope>
    <source>
        <strain evidence="2 3">LMG 31462</strain>
    </source>
</reference>
<protein>
    <submittedName>
        <fullName evidence="2">Glycosyltransferase</fullName>
    </submittedName>
</protein>
<dbReference type="PANTHER" id="PTHR12526:SF572">
    <property type="entry name" value="BLL5144 PROTEIN"/>
    <property type="match status" value="1"/>
</dbReference>
<name>A0ABR6EZK4_9SPHI</name>
<dbReference type="InterPro" id="IPR001296">
    <property type="entry name" value="Glyco_trans_1"/>
</dbReference>
<organism evidence="2 3">
    <name type="scientific">Pedobacter gandavensis</name>
    <dbReference type="NCBI Taxonomy" id="2679963"/>
    <lineage>
        <taxon>Bacteria</taxon>
        <taxon>Pseudomonadati</taxon>
        <taxon>Bacteroidota</taxon>
        <taxon>Sphingobacteriia</taxon>
        <taxon>Sphingobacteriales</taxon>
        <taxon>Sphingobacteriaceae</taxon>
        <taxon>Pedobacter</taxon>
    </lineage>
</organism>
<gene>
    <name evidence="2" type="ORF">GM920_17550</name>
</gene>
<dbReference type="CDD" id="cd03822">
    <property type="entry name" value="GT4_mannosyltransferase-like"/>
    <property type="match status" value="1"/>
</dbReference>
<dbReference type="Gene3D" id="3.40.50.2000">
    <property type="entry name" value="Glycogen Phosphorylase B"/>
    <property type="match status" value="2"/>
</dbReference>
<evidence type="ECO:0000313" key="3">
    <source>
        <dbReference type="Proteomes" id="UP000636110"/>
    </source>
</evidence>
<dbReference type="InterPro" id="IPR008928">
    <property type="entry name" value="6-hairpin_glycosidase_sf"/>
</dbReference>
<dbReference type="PANTHER" id="PTHR12526">
    <property type="entry name" value="GLYCOSYLTRANSFERASE"/>
    <property type="match status" value="1"/>
</dbReference>
<evidence type="ECO:0000259" key="1">
    <source>
        <dbReference type="Pfam" id="PF00534"/>
    </source>
</evidence>
<accession>A0ABR6EZK4</accession>
<feature type="domain" description="Glycosyl transferase family 1" evidence="1">
    <location>
        <begin position="183"/>
        <end position="358"/>
    </location>
</feature>
<dbReference type="SUPFAM" id="SSF48208">
    <property type="entry name" value="Six-hairpin glycosidases"/>
    <property type="match status" value="1"/>
</dbReference>
<dbReference type="Gene3D" id="1.50.10.20">
    <property type="match status" value="1"/>
</dbReference>
<evidence type="ECO:0000313" key="2">
    <source>
        <dbReference type="EMBL" id="MBB2150707.1"/>
    </source>
</evidence>
<dbReference type="EMBL" id="WNXC01000007">
    <property type="protein sequence ID" value="MBB2150707.1"/>
    <property type="molecule type" value="Genomic_DNA"/>
</dbReference>
<proteinExistence type="predicted"/>
<dbReference type="SUPFAM" id="SSF53756">
    <property type="entry name" value="UDP-Glycosyltransferase/glycogen phosphorylase"/>
    <property type="match status" value="1"/>
</dbReference>